<organism evidence="1">
    <name type="scientific">Solanum lycopersicum</name>
    <name type="common">Tomato</name>
    <name type="synonym">Lycopersicon esculentum</name>
    <dbReference type="NCBI Taxonomy" id="4081"/>
    <lineage>
        <taxon>Eukaryota</taxon>
        <taxon>Viridiplantae</taxon>
        <taxon>Streptophyta</taxon>
        <taxon>Embryophyta</taxon>
        <taxon>Tracheophyta</taxon>
        <taxon>Spermatophyta</taxon>
        <taxon>Magnoliopsida</taxon>
        <taxon>eudicotyledons</taxon>
        <taxon>Gunneridae</taxon>
        <taxon>Pentapetalae</taxon>
        <taxon>asterids</taxon>
        <taxon>lamiids</taxon>
        <taxon>Solanales</taxon>
        <taxon>Solanaceae</taxon>
        <taxon>Solanoideae</taxon>
        <taxon>Solaneae</taxon>
        <taxon>Solanum</taxon>
        <taxon>Solanum subgen. Lycopersicon</taxon>
    </lineage>
</organism>
<reference evidence="1" key="2">
    <citation type="submission" date="2019-01" db="UniProtKB">
        <authorList>
            <consortium name="EnsemblPlants"/>
        </authorList>
    </citation>
    <scope>IDENTIFICATION</scope>
    <source>
        <strain evidence="1">cv. Heinz 1706</strain>
    </source>
</reference>
<protein>
    <submittedName>
        <fullName evidence="1">Uncharacterized protein</fullName>
    </submittedName>
</protein>
<proteinExistence type="predicted"/>
<dbReference type="InParanoid" id="A0A3Q7H026"/>
<accession>A0A3Q7H026</accession>
<dbReference type="Gramene" id="Solyc06g074815.1.1">
    <property type="protein sequence ID" value="Solyc06g074815.1.1"/>
    <property type="gene ID" value="Solyc06g074815.1"/>
</dbReference>
<dbReference type="Proteomes" id="UP000004994">
    <property type="component" value="Chromosome 6"/>
</dbReference>
<dbReference type="EnsemblPlants" id="Solyc06g074815.1.1">
    <property type="protein sequence ID" value="Solyc06g074815.1.1"/>
    <property type="gene ID" value="Solyc06g074815.1"/>
</dbReference>
<evidence type="ECO:0000313" key="1">
    <source>
        <dbReference type="EnsemblPlants" id="Solyc06g074815.1.1"/>
    </source>
</evidence>
<keyword evidence="2" id="KW-1185">Reference proteome</keyword>
<sequence length="91" mass="10229">MGLKGLEFRLKSGDKKTPAWQYQVVWQRLFQNVEIPGSLCDVYSRLGIRSSRAFALGSTIITKGEEFTICRTALGNSFKNGSLNNPRPIYT</sequence>
<dbReference type="AlphaFoldDB" id="A0A3Q7H026"/>
<evidence type="ECO:0000313" key="2">
    <source>
        <dbReference type="Proteomes" id="UP000004994"/>
    </source>
</evidence>
<reference evidence="1" key="1">
    <citation type="journal article" date="2012" name="Nature">
        <title>The tomato genome sequence provides insights into fleshy fruit evolution.</title>
        <authorList>
            <consortium name="Tomato Genome Consortium"/>
        </authorList>
    </citation>
    <scope>NUCLEOTIDE SEQUENCE [LARGE SCALE GENOMIC DNA]</scope>
    <source>
        <strain evidence="1">cv. Heinz 1706</strain>
    </source>
</reference>
<name>A0A3Q7H026_SOLLC</name>